<name>W1IV90_9GAMM</name>
<dbReference type="AlphaFoldDB" id="W1IV90"/>
<dbReference type="Proteomes" id="UP000019197">
    <property type="component" value="Unassembled WGS sequence"/>
</dbReference>
<proteinExistence type="predicted"/>
<comment type="caution">
    <text evidence="1">The sequence shown here is derived from an EMBL/GenBank/DDBJ whole genome shotgun (WGS) entry which is preliminary data.</text>
</comment>
<reference evidence="1 2" key="1">
    <citation type="submission" date="2013-11" db="EMBL/GenBank/DDBJ databases">
        <title>Draft genome sequence and annotation of the entomopathogenic bacterium, Xenorhabdus cabanillasi strain JM26.</title>
        <authorList>
            <person name="Gualtieri M."/>
            <person name="Ogier J.C."/>
            <person name="Pages S."/>
            <person name="Givaudan A."/>
            <person name="Gaudriault S."/>
        </authorList>
    </citation>
    <scope>NUCLEOTIDE SEQUENCE [LARGE SCALE GENOMIC DNA]</scope>
    <source>
        <strain evidence="1 2">JM26</strain>
    </source>
</reference>
<evidence type="ECO:0008006" key="3">
    <source>
        <dbReference type="Google" id="ProtNLM"/>
    </source>
</evidence>
<organism evidence="1 2">
    <name type="scientific">Xenorhabdus cabanillasii JM26</name>
    <dbReference type="NCBI Taxonomy" id="1427517"/>
    <lineage>
        <taxon>Bacteria</taxon>
        <taxon>Pseudomonadati</taxon>
        <taxon>Pseudomonadota</taxon>
        <taxon>Gammaproteobacteria</taxon>
        <taxon>Enterobacterales</taxon>
        <taxon>Morganellaceae</taxon>
        <taxon>Xenorhabdus</taxon>
    </lineage>
</organism>
<dbReference type="EMBL" id="CBXE010000069">
    <property type="protein sequence ID" value="CDL81758.1"/>
    <property type="molecule type" value="Genomic_DNA"/>
</dbReference>
<evidence type="ECO:0000313" key="2">
    <source>
        <dbReference type="Proteomes" id="UP000019197"/>
    </source>
</evidence>
<gene>
    <name evidence="1" type="ORF">XCR1_1600015</name>
</gene>
<dbReference type="RefSeq" id="WP_232217430.1">
    <property type="nucleotide sequence ID" value="NZ_CAWLVK010000069.1"/>
</dbReference>
<evidence type="ECO:0000313" key="1">
    <source>
        <dbReference type="EMBL" id="CDL81758.1"/>
    </source>
</evidence>
<protein>
    <recommendedName>
        <fullName evidence="3">Phage protein</fullName>
    </recommendedName>
</protein>
<sequence length="133" mass="15277">MSAMIEPELRADLVRLTQLPVYPLILPSSVMEGVTYQRISDPRFNTGLAATRLIEARFQISLIVLNDYQKALRLEAKIRSAWESVQHGHIGRTPVQTVSRGALHQDVEELTENRKRYRLTRDFIITYAEVPDD</sequence>
<accession>W1IV90</accession>